<dbReference type="Pfam" id="PF00266">
    <property type="entry name" value="Aminotran_5"/>
    <property type="match status" value="1"/>
</dbReference>
<dbReference type="InterPro" id="IPR015422">
    <property type="entry name" value="PyrdxlP-dep_Trfase_small"/>
</dbReference>
<comment type="caution">
    <text evidence="2">The sequence shown here is derived from an EMBL/GenBank/DDBJ whole genome shotgun (WGS) entry which is preliminary data.</text>
</comment>
<accession>A0A4V3AM11</accession>
<dbReference type="SUPFAM" id="SSF53383">
    <property type="entry name" value="PLP-dependent transferases"/>
    <property type="match status" value="1"/>
</dbReference>
<dbReference type="EMBL" id="SMTK01000003">
    <property type="protein sequence ID" value="TDK25179.1"/>
    <property type="molecule type" value="Genomic_DNA"/>
</dbReference>
<reference evidence="2 3" key="1">
    <citation type="submission" date="2019-03" db="EMBL/GenBank/DDBJ databases">
        <title>Arthrobacter sp. nov., an bacterium isolated from biocrust in Mu Us Desert.</title>
        <authorList>
            <person name="Lixiong L."/>
        </authorList>
    </citation>
    <scope>NUCLEOTIDE SEQUENCE [LARGE SCALE GENOMIC DNA]</scope>
    <source>
        <strain evidence="2 3">SLN-3</strain>
    </source>
</reference>
<dbReference type="InterPro" id="IPR015424">
    <property type="entry name" value="PyrdxlP-dep_Trfase"/>
</dbReference>
<name>A0A4V3AM11_9MICC</name>
<keyword evidence="3" id="KW-1185">Reference proteome</keyword>
<sequence length="390" mass="40826">MSGTPSDLRLDGTGAQRALNEYLGRFREDAGYLNFASYGPPSRQVVGEAHRLMELAASGADSTTQLHSVDQRAIAAASRLSGFPEGSIDLLPSTSHGLFQLAFGLAGGGEVLVAATEFPANLYPWWRAQEAGRITVRLMGAGFPACDPPPVTPELIRAHLTEAITAVAVSAVDFRTGFRVDLPGIREAVGDRLLIVDGIQGFGVSDLPWTAADAVVVGGQKWLRAGWGCGFLALSDRTLDRLDNTLGGWTGVQSPTHYDGLEHPPADGARRFSVTNGSPFASGGLASGLELLETVGVPALEERIAGRTTRLLESLQGFGVAVGSPLEPSRRAGIVVAKSTGAPAKHVHTQLAEAGITTTLHAPDRIRVSLHATTTDAAIDEASSILKGLS</sequence>
<evidence type="ECO:0000313" key="3">
    <source>
        <dbReference type="Proteomes" id="UP000295411"/>
    </source>
</evidence>
<dbReference type="Gene3D" id="3.90.1150.10">
    <property type="entry name" value="Aspartate Aminotransferase, domain 1"/>
    <property type="match status" value="1"/>
</dbReference>
<dbReference type="Proteomes" id="UP000295411">
    <property type="component" value="Unassembled WGS sequence"/>
</dbReference>
<dbReference type="AlphaFoldDB" id="A0A4V3AM11"/>
<organism evidence="2 3">
    <name type="scientific">Arthrobacter crusticola</name>
    <dbReference type="NCBI Taxonomy" id="2547960"/>
    <lineage>
        <taxon>Bacteria</taxon>
        <taxon>Bacillati</taxon>
        <taxon>Actinomycetota</taxon>
        <taxon>Actinomycetes</taxon>
        <taxon>Micrococcales</taxon>
        <taxon>Micrococcaceae</taxon>
        <taxon>Arthrobacter</taxon>
    </lineage>
</organism>
<dbReference type="InterPro" id="IPR015421">
    <property type="entry name" value="PyrdxlP-dep_Trfase_major"/>
</dbReference>
<dbReference type="Gene3D" id="3.40.640.10">
    <property type="entry name" value="Type I PLP-dependent aspartate aminotransferase-like (Major domain)"/>
    <property type="match status" value="1"/>
</dbReference>
<dbReference type="InterPro" id="IPR000192">
    <property type="entry name" value="Aminotrans_V_dom"/>
</dbReference>
<protein>
    <submittedName>
        <fullName evidence="2">Aminotransferase class V-fold PLP-dependent enzyme</fullName>
    </submittedName>
</protein>
<dbReference type="RefSeq" id="WP_133403457.1">
    <property type="nucleotide sequence ID" value="NZ_SMTK01000003.1"/>
</dbReference>
<dbReference type="PANTHER" id="PTHR43586:SF15">
    <property type="entry name" value="BLR3095 PROTEIN"/>
    <property type="match status" value="1"/>
</dbReference>
<gene>
    <name evidence="2" type="ORF">E2F48_07770</name>
</gene>
<keyword evidence="2" id="KW-0808">Transferase</keyword>
<keyword evidence="2" id="KW-0032">Aminotransferase</keyword>
<dbReference type="PANTHER" id="PTHR43586">
    <property type="entry name" value="CYSTEINE DESULFURASE"/>
    <property type="match status" value="1"/>
</dbReference>
<evidence type="ECO:0000313" key="2">
    <source>
        <dbReference type="EMBL" id="TDK25179.1"/>
    </source>
</evidence>
<dbReference type="OrthoDB" id="4743071at2"/>
<feature type="domain" description="Aminotransferase class V" evidence="1">
    <location>
        <begin position="105"/>
        <end position="358"/>
    </location>
</feature>
<evidence type="ECO:0000259" key="1">
    <source>
        <dbReference type="Pfam" id="PF00266"/>
    </source>
</evidence>
<proteinExistence type="predicted"/>
<dbReference type="GO" id="GO:0008483">
    <property type="term" value="F:transaminase activity"/>
    <property type="evidence" value="ECO:0007669"/>
    <property type="project" value="UniProtKB-KW"/>
</dbReference>